<evidence type="ECO:0000259" key="2">
    <source>
        <dbReference type="PROSITE" id="PS50181"/>
    </source>
</evidence>
<proteinExistence type="predicted"/>
<name>A0AAW0QWD6_9PEZI</name>
<dbReference type="Proteomes" id="UP001392437">
    <property type="component" value="Unassembled WGS sequence"/>
</dbReference>
<reference evidence="3 4" key="1">
    <citation type="submission" date="2023-01" db="EMBL/GenBank/DDBJ databases">
        <title>Analysis of 21 Apiospora genomes using comparative genomics revels a genus with tremendous synthesis potential of carbohydrate active enzymes and secondary metabolites.</title>
        <authorList>
            <person name="Sorensen T."/>
        </authorList>
    </citation>
    <scope>NUCLEOTIDE SEQUENCE [LARGE SCALE GENOMIC DNA]</scope>
    <source>
        <strain evidence="3 4">CBS 117206</strain>
    </source>
</reference>
<dbReference type="EMBL" id="JAQQWP010000006">
    <property type="protein sequence ID" value="KAK8114693.1"/>
    <property type="molecule type" value="Genomic_DNA"/>
</dbReference>
<sequence>MNPLFLRRGFKLDMAQLQDLPTEILIQVLRYVRHEDFRTFLLSQATARRFRNIVQDMITSVSQPITSFSGSTIRQRLQENPSLNPLLQHRFAPLFDTSNAFTGEEHATNIYYYLSLEGDVTLPFRRLPWAQRSETEREVYLRPEASWRRLPLLAGEIPITQLEVIKNYTTETGDTVKYLQVELPTPPGPGLTMGLFYDLLLGGQATYGWDTGSWELHLGTRLRNVELLFEYECYIFNDGELVDRDAPNCAVLHVLGGSGCSQEFAGVDWEMCWGPQIPGEKPPKCLPWQGPLNQIGNESEDDDENNEDGEDAE</sequence>
<evidence type="ECO:0000313" key="3">
    <source>
        <dbReference type="EMBL" id="KAK8114693.1"/>
    </source>
</evidence>
<feature type="domain" description="F-box" evidence="2">
    <location>
        <begin position="14"/>
        <end position="65"/>
    </location>
</feature>
<evidence type="ECO:0000313" key="4">
    <source>
        <dbReference type="Proteomes" id="UP001392437"/>
    </source>
</evidence>
<comment type="caution">
    <text evidence="3">The sequence shown here is derived from an EMBL/GenBank/DDBJ whole genome shotgun (WGS) entry which is preliminary data.</text>
</comment>
<protein>
    <recommendedName>
        <fullName evidence="2">F-box domain-containing protein</fullName>
    </recommendedName>
</protein>
<dbReference type="InterPro" id="IPR001810">
    <property type="entry name" value="F-box_dom"/>
</dbReference>
<keyword evidence="4" id="KW-1185">Reference proteome</keyword>
<dbReference type="CDD" id="cd09917">
    <property type="entry name" value="F-box_SF"/>
    <property type="match status" value="1"/>
</dbReference>
<dbReference type="PROSITE" id="PS50181">
    <property type="entry name" value="FBOX"/>
    <property type="match status" value="1"/>
</dbReference>
<evidence type="ECO:0000256" key="1">
    <source>
        <dbReference type="SAM" id="MobiDB-lite"/>
    </source>
</evidence>
<feature type="compositionally biased region" description="Acidic residues" evidence="1">
    <location>
        <begin position="298"/>
        <end position="313"/>
    </location>
</feature>
<gene>
    <name evidence="3" type="ORF">PG999_006762</name>
</gene>
<feature type="region of interest" description="Disordered" evidence="1">
    <location>
        <begin position="281"/>
        <end position="313"/>
    </location>
</feature>
<organism evidence="3 4">
    <name type="scientific">Apiospora kogelbergensis</name>
    <dbReference type="NCBI Taxonomy" id="1337665"/>
    <lineage>
        <taxon>Eukaryota</taxon>
        <taxon>Fungi</taxon>
        <taxon>Dikarya</taxon>
        <taxon>Ascomycota</taxon>
        <taxon>Pezizomycotina</taxon>
        <taxon>Sordariomycetes</taxon>
        <taxon>Xylariomycetidae</taxon>
        <taxon>Amphisphaeriales</taxon>
        <taxon>Apiosporaceae</taxon>
        <taxon>Apiospora</taxon>
    </lineage>
</organism>
<accession>A0AAW0QWD6</accession>
<dbReference type="AlphaFoldDB" id="A0AAW0QWD6"/>